<feature type="transmembrane region" description="Helical" evidence="1">
    <location>
        <begin position="21"/>
        <end position="46"/>
    </location>
</feature>
<feature type="transmembrane region" description="Helical" evidence="1">
    <location>
        <begin position="209"/>
        <end position="226"/>
    </location>
</feature>
<feature type="transmembrane region" description="Helical" evidence="1">
    <location>
        <begin position="52"/>
        <end position="74"/>
    </location>
</feature>
<feature type="transmembrane region" description="Helical" evidence="1">
    <location>
        <begin position="86"/>
        <end position="107"/>
    </location>
</feature>
<dbReference type="AlphaFoldDB" id="A0A561C0B9"/>
<keyword evidence="1" id="KW-0472">Membrane</keyword>
<keyword evidence="1" id="KW-0812">Transmembrane</keyword>
<evidence type="ECO:0000313" key="3">
    <source>
        <dbReference type="Proteomes" id="UP000318380"/>
    </source>
</evidence>
<gene>
    <name evidence="2" type="ORF">FB561_5788</name>
</gene>
<dbReference type="InterPro" id="IPR036412">
    <property type="entry name" value="HAD-like_sf"/>
</dbReference>
<sequence>MKGAIPREQSSPDPGTTRSTVVSETLAAVGGAVLLVGTGLVAARYWPELSELSRLVVVGVAATVLLLGAAAVPARGPSGRRLREALCVLSTAAVSLFLGLLGGEILGWQAIDVVLLTASGVAVYATGLWLWTGRSTALQLVLVAATIVAAGSLAGRLDHPRWPGLAVWATAFLWFVLADRDQLPARELTRAVTAIGMLVGAGMTVPSTGGIALGLLTATALLAHAIRDRSLSLVLIGALGELQMIPIAVTHWLPGRLAVPVALLVGGTGLVGAAILLARRSGEVTDRPQPVIDTSSYDAVLFDLDDLVVDSVDGPHPATGAVALAARLADSDLLVAVISAGHDTTSMLTAAGLDIGDLRIDSGVAQEHQAVVPPDPTLYLLAAHRLGASPRRTALISGASAGLHAGRAASFGLVVGLDPEHRVTDLDQSPADTVVPGLADVHLAALQPAPAQPAAV</sequence>
<comment type="caution">
    <text evidence="2">The sequence shown here is derived from an EMBL/GenBank/DDBJ whole genome shotgun (WGS) entry which is preliminary data.</text>
</comment>
<organism evidence="2 3">
    <name type="scientific">Kribbella amoyensis</name>
    <dbReference type="NCBI Taxonomy" id="996641"/>
    <lineage>
        <taxon>Bacteria</taxon>
        <taxon>Bacillati</taxon>
        <taxon>Actinomycetota</taxon>
        <taxon>Actinomycetes</taxon>
        <taxon>Propionibacteriales</taxon>
        <taxon>Kribbellaceae</taxon>
        <taxon>Kribbella</taxon>
    </lineage>
</organism>
<feature type="transmembrane region" description="Helical" evidence="1">
    <location>
        <begin position="233"/>
        <end position="253"/>
    </location>
</feature>
<keyword evidence="3" id="KW-1185">Reference proteome</keyword>
<name>A0A561C0B9_9ACTN</name>
<dbReference type="InterPro" id="IPR023214">
    <property type="entry name" value="HAD_sf"/>
</dbReference>
<evidence type="ECO:0000313" key="2">
    <source>
        <dbReference type="EMBL" id="TWD84595.1"/>
    </source>
</evidence>
<keyword evidence="1" id="KW-1133">Transmembrane helix</keyword>
<reference evidence="2 3" key="1">
    <citation type="submission" date="2019-06" db="EMBL/GenBank/DDBJ databases">
        <title>Sequencing the genomes of 1000 actinobacteria strains.</title>
        <authorList>
            <person name="Klenk H.-P."/>
        </authorList>
    </citation>
    <scope>NUCLEOTIDE SEQUENCE [LARGE SCALE GENOMIC DNA]</scope>
    <source>
        <strain evidence="2 3">DSM 24683</strain>
    </source>
</reference>
<feature type="transmembrane region" description="Helical" evidence="1">
    <location>
        <begin position="138"/>
        <end position="155"/>
    </location>
</feature>
<feature type="transmembrane region" description="Helical" evidence="1">
    <location>
        <begin position="259"/>
        <end position="278"/>
    </location>
</feature>
<dbReference type="RefSeq" id="WP_170284794.1">
    <property type="nucleotide sequence ID" value="NZ_VIVK01000001.1"/>
</dbReference>
<dbReference type="Gene3D" id="3.40.50.1000">
    <property type="entry name" value="HAD superfamily/HAD-like"/>
    <property type="match status" value="1"/>
</dbReference>
<protein>
    <submittedName>
        <fullName evidence="2">Putative membrane protein DUF2157</fullName>
    </submittedName>
</protein>
<dbReference type="EMBL" id="VIVK01000001">
    <property type="protein sequence ID" value="TWD84595.1"/>
    <property type="molecule type" value="Genomic_DNA"/>
</dbReference>
<proteinExistence type="predicted"/>
<feature type="transmembrane region" description="Helical" evidence="1">
    <location>
        <begin position="113"/>
        <end position="131"/>
    </location>
</feature>
<dbReference type="Proteomes" id="UP000318380">
    <property type="component" value="Unassembled WGS sequence"/>
</dbReference>
<accession>A0A561C0B9</accession>
<dbReference type="SUPFAM" id="SSF56784">
    <property type="entry name" value="HAD-like"/>
    <property type="match status" value="1"/>
</dbReference>
<evidence type="ECO:0000256" key="1">
    <source>
        <dbReference type="SAM" id="Phobius"/>
    </source>
</evidence>